<sequence>MTLIQTMQRRPAVTTPEATLRSAAKEMASQRTALLPVISKGKLVGTLSAMDVTARSVGGGLDPDRRTVRAVMRPDPPTCRPEDTVDQVYGQMRRLRQSVLPVIEANGELVGLVDLFDIEAAEDPGKVAGPEPDMVKRVRGEAH</sequence>
<dbReference type="PROSITE" id="PS51371">
    <property type="entry name" value="CBS"/>
    <property type="match status" value="2"/>
</dbReference>
<dbReference type="InterPro" id="IPR051257">
    <property type="entry name" value="Diverse_CBS-Domain"/>
</dbReference>
<evidence type="ECO:0000256" key="2">
    <source>
        <dbReference type="PROSITE-ProRule" id="PRU00703"/>
    </source>
</evidence>
<proteinExistence type="predicted"/>
<organism evidence="5 6">
    <name type="scientific">Thiohalocapsa halophila</name>
    <dbReference type="NCBI Taxonomy" id="69359"/>
    <lineage>
        <taxon>Bacteria</taxon>
        <taxon>Pseudomonadati</taxon>
        <taxon>Pseudomonadota</taxon>
        <taxon>Gammaproteobacteria</taxon>
        <taxon>Chromatiales</taxon>
        <taxon>Chromatiaceae</taxon>
        <taxon>Thiohalocapsa</taxon>
    </lineage>
</organism>
<dbReference type="Proteomes" id="UP000748752">
    <property type="component" value="Unassembled WGS sequence"/>
</dbReference>
<evidence type="ECO:0000259" key="4">
    <source>
        <dbReference type="PROSITE" id="PS51371"/>
    </source>
</evidence>
<comment type="caution">
    <text evidence="5">The sequence shown here is derived from an EMBL/GenBank/DDBJ whole genome shotgun (WGS) entry which is preliminary data.</text>
</comment>
<gene>
    <name evidence="5" type="ORF">CKO31_03950</name>
</gene>
<dbReference type="EMBL" id="NRRV01000006">
    <property type="protein sequence ID" value="MBK1629908.1"/>
    <property type="molecule type" value="Genomic_DNA"/>
</dbReference>
<evidence type="ECO:0000256" key="3">
    <source>
        <dbReference type="SAM" id="MobiDB-lite"/>
    </source>
</evidence>
<dbReference type="SUPFAM" id="SSF54631">
    <property type="entry name" value="CBS-domain pair"/>
    <property type="match status" value="1"/>
</dbReference>
<name>A0ABS1CDW3_9GAMM</name>
<dbReference type="PANTHER" id="PTHR43080">
    <property type="entry name" value="CBS DOMAIN-CONTAINING PROTEIN CBSX3, MITOCHONDRIAL"/>
    <property type="match status" value="1"/>
</dbReference>
<reference evidence="5 6" key="1">
    <citation type="journal article" date="2020" name="Microorganisms">
        <title>Osmotic Adaptation and Compatible Solute Biosynthesis of Phototrophic Bacteria as Revealed from Genome Analyses.</title>
        <authorList>
            <person name="Imhoff J.F."/>
            <person name="Rahn T."/>
            <person name="Kunzel S."/>
            <person name="Keller A."/>
            <person name="Neulinger S.C."/>
        </authorList>
    </citation>
    <scope>NUCLEOTIDE SEQUENCE [LARGE SCALE GENOMIC DNA]</scope>
    <source>
        <strain evidence="5 6">DSM 6210</strain>
    </source>
</reference>
<dbReference type="SMART" id="SM00116">
    <property type="entry name" value="CBS"/>
    <property type="match status" value="2"/>
</dbReference>
<dbReference type="Gene3D" id="3.10.580.10">
    <property type="entry name" value="CBS-domain"/>
    <property type="match status" value="1"/>
</dbReference>
<accession>A0ABS1CDW3</accession>
<evidence type="ECO:0000313" key="6">
    <source>
        <dbReference type="Proteomes" id="UP000748752"/>
    </source>
</evidence>
<feature type="compositionally biased region" description="Basic and acidic residues" evidence="3">
    <location>
        <begin position="133"/>
        <end position="143"/>
    </location>
</feature>
<protein>
    <recommendedName>
        <fullName evidence="4">CBS domain-containing protein</fullName>
    </recommendedName>
</protein>
<keyword evidence="6" id="KW-1185">Reference proteome</keyword>
<feature type="region of interest" description="Disordered" evidence="3">
    <location>
        <begin position="54"/>
        <end position="84"/>
    </location>
</feature>
<dbReference type="InterPro" id="IPR046342">
    <property type="entry name" value="CBS_dom_sf"/>
</dbReference>
<dbReference type="PANTHER" id="PTHR43080:SF2">
    <property type="entry name" value="CBS DOMAIN-CONTAINING PROTEIN"/>
    <property type="match status" value="1"/>
</dbReference>
<keyword evidence="1 2" id="KW-0129">CBS domain</keyword>
<evidence type="ECO:0000256" key="1">
    <source>
        <dbReference type="ARBA" id="ARBA00023122"/>
    </source>
</evidence>
<feature type="region of interest" description="Disordered" evidence="3">
    <location>
        <begin position="122"/>
        <end position="143"/>
    </location>
</feature>
<evidence type="ECO:0000313" key="5">
    <source>
        <dbReference type="EMBL" id="MBK1629908.1"/>
    </source>
</evidence>
<dbReference type="Pfam" id="PF00571">
    <property type="entry name" value="CBS"/>
    <property type="match status" value="2"/>
</dbReference>
<feature type="domain" description="CBS" evidence="4">
    <location>
        <begin position="7"/>
        <end position="63"/>
    </location>
</feature>
<feature type="domain" description="CBS" evidence="4">
    <location>
        <begin position="72"/>
        <end position="131"/>
    </location>
</feature>
<dbReference type="RefSeq" id="WP_200234268.1">
    <property type="nucleotide sequence ID" value="NZ_NRRV01000006.1"/>
</dbReference>
<dbReference type="InterPro" id="IPR000644">
    <property type="entry name" value="CBS_dom"/>
</dbReference>